<dbReference type="InterPro" id="IPR004447">
    <property type="entry name" value="Peptidase_S41A"/>
</dbReference>
<dbReference type="Pfam" id="PF13180">
    <property type="entry name" value="PDZ_2"/>
    <property type="match status" value="1"/>
</dbReference>
<dbReference type="Proteomes" id="UP000199226">
    <property type="component" value="Unassembled WGS sequence"/>
</dbReference>
<reference evidence="9" key="1">
    <citation type="submission" date="2016-10" db="EMBL/GenBank/DDBJ databases">
        <authorList>
            <person name="Varghese N."/>
            <person name="Submissions S."/>
        </authorList>
    </citation>
    <scope>NUCLEOTIDE SEQUENCE [LARGE SCALE GENOMIC DNA]</scope>
    <source>
        <strain evidence="9">DSM 24536</strain>
    </source>
</reference>
<dbReference type="InterPro" id="IPR001478">
    <property type="entry name" value="PDZ"/>
</dbReference>
<protein>
    <submittedName>
        <fullName evidence="8">Carboxyl-terminal processing protease</fullName>
    </submittedName>
</protein>
<dbReference type="PROSITE" id="PS50106">
    <property type="entry name" value="PDZ"/>
    <property type="match status" value="1"/>
</dbReference>
<evidence type="ECO:0000256" key="6">
    <source>
        <dbReference type="SAM" id="Phobius"/>
    </source>
</evidence>
<dbReference type="Gene3D" id="3.30.750.44">
    <property type="match status" value="1"/>
</dbReference>
<keyword evidence="6" id="KW-1133">Transmembrane helix</keyword>
<keyword evidence="9" id="KW-1185">Reference proteome</keyword>
<keyword evidence="2 5" id="KW-0645">Protease</keyword>
<dbReference type="GO" id="GO:0008236">
    <property type="term" value="F:serine-type peptidase activity"/>
    <property type="evidence" value="ECO:0007669"/>
    <property type="project" value="UniProtKB-KW"/>
</dbReference>
<dbReference type="GO" id="GO:0006508">
    <property type="term" value="P:proteolysis"/>
    <property type="evidence" value="ECO:0007669"/>
    <property type="project" value="UniProtKB-KW"/>
</dbReference>
<feature type="transmembrane region" description="Helical" evidence="6">
    <location>
        <begin position="12"/>
        <end position="33"/>
    </location>
</feature>
<evidence type="ECO:0000256" key="5">
    <source>
        <dbReference type="RuleBase" id="RU004404"/>
    </source>
</evidence>
<dbReference type="AlphaFoldDB" id="A0A1G9PXT5"/>
<keyword evidence="4 5" id="KW-0720">Serine protease</keyword>
<keyword evidence="6" id="KW-0812">Transmembrane</keyword>
<feature type="domain" description="PDZ" evidence="7">
    <location>
        <begin position="94"/>
        <end position="161"/>
    </location>
</feature>
<sequence length="577" mass="64567">MNKQSGSNPNFLKLVKGFILSAVLISFFSFSYVEDLFQVSKNLDIFAAVYKQLSINYVDDVNSSEMMKIGIDAMLEDLDPYTEYIPESDIEDYKLKYVSTQYGGIGATISNRDGKVIVAEPYQGFPAQKADIRAGDELLEIGGISLKGKNNEQVSSMLKGSKGTPVKLLIQRLNTPKSIEINLVREEIRQDNVTYFGMLDNNVGYIKLDKFLENSAQEVRDALTELKKNNLNGLVLDLRFNGGGILQEAVKIVNLFVDKGVTVVIQKGRNRDKSITYTTSNNPEEPDLPLVVLVNNRSASASEIVAGSLQDLDRAVVIGQRSFGKGLVQQTFNLPYNSLVKVTVAKYYTPSGRCIQALDYTHRDSDGTVVKVADSLITEYKTKTGRSVYDGSGIFPDIFVKPLKYSLITQTLASKYHVFDYATQYRNQNPTIADAKTFKLTDAEFQNFVSFLSKRDYSYNSRIEKLLNEVRDEAKRESKLGEVSNELEALNARISNAKKNDLTLYKEEIKKVLEAEIVSRYYFEKGRLEQNFKYDHDLSESLKVISNKSVLASILNGEGTYKSIGKPGEDFSASTGK</sequence>
<dbReference type="EMBL" id="FNHH01000005">
    <property type="protein sequence ID" value="SDM03576.1"/>
    <property type="molecule type" value="Genomic_DNA"/>
</dbReference>
<dbReference type="InterPro" id="IPR029045">
    <property type="entry name" value="ClpP/crotonase-like_dom_sf"/>
</dbReference>
<evidence type="ECO:0000256" key="4">
    <source>
        <dbReference type="ARBA" id="ARBA00022825"/>
    </source>
</evidence>
<dbReference type="CDD" id="cd06782">
    <property type="entry name" value="cpPDZ_CPP-like"/>
    <property type="match status" value="1"/>
</dbReference>
<dbReference type="Pfam" id="PF03572">
    <property type="entry name" value="Peptidase_S41"/>
    <property type="match status" value="1"/>
</dbReference>
<dbReference type="CDD" id="cd07560">
    <property type="entry name" value="Peptidase_S41_CPP"/>
    <property type="match status" value="1"/>
</dbReference>
<dbReference type="Gene3D" id="2.30.42.10">
    <property type="match status" value="1"/>
</dbReference>
<dbReference type="STRING" id="990371.SAMN05421813_10530"/>
<dbReference type="OrthoDB" id="9812068at2"/>
<dbReference type="Gene3D" id="3.90.226.10">
    <property type="entry name" value="2-enoyl-CoA Hydratase, Chain A, domain 1"/>
    <property type="match status" value="1"/>
</dbReference>
<dbReference type="RefSeq" id="WP_090701188.1">
    <property type="nucleotide sequence ID" value="NZ_FNHH01000005.1"/>
</dbReference>
<dbReference type="GO" id="GO:0007165">
    <property type="term" value="P:signal transduction"/>
    <property type="evidence" value="ECO:0007669"/>
    <property type="project" value="TreeGrafter"/>
</dbReference>
<dbReference type="PANTHER" id="PTHR32060:SF30">
    <property type="entry name" value="CARBOXY-TERMINAL PROCESSING PROTEASE CTPA"/>
    <property type="match status" value="1"/>
</dbReference>
<accession>A0A1G9PXT5</accession>
<keyword evidence="6" id="KW-0472">Membrane</keyword>
<dbReference type="SUPFAM" id="SSF50156">
    <property type="entry name" value="PDZ domain-like"/>
    <property type="match status" value="1"/>
</dbReference>
<name>A0A1G9PXT5_9SPHI</name>
<dbReference type="SUPFAM" id="SSF52096">
    <property type="entry name" value="ClpP/crotonase"/>
    <property type="match status" value="1"/>
</dbReference>
<evidence type="ECO:0000256" key="3">
    <source>
        <dbReference type="ARBA" id="ARBA00022801"/>
    </source>
</evidence>
<evidence type="ECO:0000313" key="8">
    <source>
        <dbReference type="EMBL" id="SDM03576.1"/>
    </source>
</evidence>
<dbReference type="NCBIfam" id="TIGR00225">
    <property type="entry name" value="prc"/>
    <property type="match status" value="1"/>
</dbReference>
<gene>
    <name evidence="8" type="ORF">SAMN05421813_10530</name>
</gene>
<dbReference type="InterPro" id="IPR005151">
    <property type="entry name" value="Tail-specific_protease"/>
</dbReference>
<dbReference type="GO" id="GO:0004175">
    <property type="term" value="F:endopeptidase activity"/>
    <property type="evidence" value="ECO:0007669"/>
    <property type="project" value="TreeGrafter"/>
</dbReference>
<evidence type="ECO:0000313" key="9">
    <source>
        <dbReference type="Proteomes" id="UP000199226"/>
    </source>
</evidence>
<dbReference type="PANTHER" id="PTHR32060">
    <property type="entry name" value="TAIL-SPECIFIC PROTEASE"/>
    <property type="match status" value="1"/>
</dbReference>
<comment type="similarity">
    <text evidence="1 5">Belongs to the peptidase S41A family.</text>
</comment>
<keyword evidence="3 5" id="KW-0378">Hydrolase</keyword>
<evidence type="ECO:0000256" key="1">
    <source>
        <dbReference type="ARBA" id="ARBA00009179"/>
    </source>
</evidence>
<dbReference type="InterPro" id="IPR036034">
    <property type="entry name" value="PDZ_sf"/>
</dbReference>
<organism evidence="8 9">
    <name type="scientific">Daejeonella rubra</name>
    <dbReference type="NCBI Taxonomy" id="990371"/>
    <lineage>
        <taxon>Bacteria</taxon>
        <taxon>Pseudomonadati</taxon>
        <taxon>Bacteroidota</taxon>
        <taxon>Sphingobacteriia</taxon>
        <taxon>Sphingobacteriales</taxon>
        <taxon>Sphingobacteriaceae</taxon>
        <taxon>Daejeonella</taxon>
    </lineage>
</organism>
<dbReference type="SMART" id="SM00228">
    <property type="entry name" value="PDZ"/>
    <property type="match status" value="1"/>
</dbReference>
<dbReference type="SMART" id="SM00245">
    <property type="entry name" value="TSPc"/>
    <property type="match status" value="1"/>
</dbReference>
<evidence type="ECO:0000256" key="2">
    <source>
        <dbReference type="ARBA" id="ARBA00022670"/>
    </source>
</evidence>
<dbReference type="GO" id="GO:0030288">
    <property type="term" value="C:outer membrane-bounded periplasmic space"/>
    <property type="evidence" value="ECO:0007669"/>
    <property type="project" value="TreeGrafter"/>
</dbReference>
<proteinExistence type="inferred from homology"/>
<evidence type="ECO:0000259" key="7">
    <source>
        <dbReference type="PROSITE" id="PS50106"/>
    </source>
</evidence>